<dbReference type="PANTHER" id="PTHR42781:SF4">
    <property type="entry name" value="SPERMIDINE_PUTRESCINE IMPORT ATP-BINDING PROTEIN POTA"/>
    <property type="match status" value="1"/>
</dbReference>
<dbReference type="GO" id="GO:0016887">
    <property type="term" value="F:ATP hydrolysis activity"/>
    <property type="evidence" value="ECO:0007669"/>
    <property type="project" value="InterPro"/>
</dbReference>
<dbReference type="EMBL" id="VOPL01000001">
    <property type="protein sequence ID" value="TXB71309.1"/>
    <property type="molecule type" value="Genomic_DNA"/>
</dbReference>
<dbReference type="GO" id="GO:0005524">
    <property type="term" value="F:ATP binding"/>
    <property type="evidence" value="ECO:0007669"/>
    <property type="project" value="UniProtKB-KW"/>
</dbReference>
<evidence type="ECO:0000256" key="3">
    <source>
        <dbReference type="ARBA" id="ARBA00022840"/>
    </source>
</evidence>
<evidence type="ECO:0000259" key="4">
    <source>
        <dbReference type="PROSITE" id="PS50893"/>
    </source>
</evidence>
<dbReference type="AlphaFoldDB" id="A0A5C6S8X3"/>
<dbReference type="GO" id="GO:0022857">
    <property type="term" value="F:transmembrane transporter activity"/>
    <property type="evidence" value="ECO:0007669"/>
    <property type="project" value="InterPro"/>
</dbReference>
<dbReference type="SUPFAM" id="SSF52540">
    <property type="entry name" value="P-loop containing nucleoside triphosphate hydrolases"/>
    <property type="match status" value="1"/>
</dbReference>
<dbReference type="OrthoDB" id="9802264at2"/>
<keyword evidence="1" id="KW-0813">Transport</keyword>
<evidence type="ECO:0000256" key="2">
    <source>
        <dbReference type="ARBA" id="ARBA00022741"/>
    </source>
</evidence>
<dbReference type="SUPFAM" id="SSF50331">
    <property type="entry name" value="MOP-like"/>
    <property type="match status" value="1"/>
</dbReference>
<dbReference type="Pfam" id="PF08402">
    <property type="entry name" value="TOBE_2"/>
    <property type="match status" value="1"/>
</dbReference>
<keyword evidence="2" id="KW-0547">Nucleotide-binding</keyword>
<gene>
    <name evidence="5" type="ORF">FQV27_01085</name>
</gene>
<organism evidence="5 6">
    <name type="scientific">Paracoccus aurantiacus</name>
    <dbReference type="NCBI Taxonomy" id="2599412"/>
    <lineage>
        <taxon>Bacteria</taxon>
        <taxon>Pseudomonadati</taxon>
        <taxon>Pseudomonadota</taxon>
        <taxon>Alphaproteobacteria</taxon>
        <taxon>Rhodobacterales</taxon>
        <taxon>Paracoccaceae</taxon>
        <taxon>Paracoccus</taxon>
    </lineage>
</organism>
<dbReference type="Gene3D" id="3.40.50.300">
    <property type="entry name" value="P-loop containing nucleotide triphosphate hydrolases"/>
    <property type="match status" value="1"/>
</dbReference>
<dbReference type="GO" id="GO:0015847">
    <property type="term" value="P:putrescine transport"/>
    <property type="evidence" value="ECO:0007669"/>
    <property type="project" value="UniProtKB-ARBA"/>
</dbReference>
<accession>A0A5C6S8X3</accession>
<dbReference type="PROSITE" id="PS50893">
    <property type="entry name" value="ABC_TRANSPORTER_2"/>
    <property type="match status" value="1"/>
</dbReference>
<dbReference type="GO" id="GO:0043190">
    <property type="term" value="C:ATP-binding cassette (ABC) transporter complex"/>
    <property type="evidence" value="ECO:0007669"/>
    <property type="project" value="InterPro"/>
</dbReference>
<sequence>MIECREVHKYYGDYHALRGIDLDIREGEFFSLLGPSGCGKTTLLRTIAGFEDISSGVVLIDDKDMAAVPANKRPTNMVFQSYAIFPHLTVAENVAFGLRRDPRSKSEKAAAVDEALKMVGLTGYGNRAAHALSGGQRQRVALARALILKPKVLLLDEPLSALDRKMREQMQVELIKLQRQVGITFVLVTHDQEEALVMSDRIAVMFEGQIAQLDEPESLYARPVTRRVADFIGVMNFLPATILSEDGEVIRVDVEGLGEIELAHSQVARNEDPDAGPMIGFRPEAVSIFPAGQSQTAPRQNGGTIDEVVYYGDMTYYDVRLDEEDGTQSKPVRISMRNVYGRDVSCVGDRGVIGWAPSSLILFR</sequence>
<dbReference type="InterPro" id="IPR027417">
    <property type="entry name" value="P-loop_NTPase"/>
</dbReference>
<feature type="domain" description="ABC transporter" evidence="4">
    <location>
        <begin position="2"/>
        <end position="232"/>
    </location>
</feature>
<dbReference type="InterPro" id="IPR003593">
    <property type="entry name" value="AAA+_ATPase"/>
</dbReference>
<keyword evidence="6" id="KW-1185">Reference proteome</keyword>
<dbReference type="InterPro" id="IPR050093">
    <property type="entry name" value="ABC_SmlMolc_Importer"/>
</dbReference>
<dbReference type="SMART" id="SM00382">
    <property type="entry name" value="AAA"/>
    <property type="match status" value="1"/>
</dbReference>
<name>A0A5C6S8X3_9RHOB</name>
<dbReference type="PROSITE" id="PS00211">
    <property type="entry name" value="ABC_TRANSPORTER_1"/>
    <property type="match status" value="1"/>
</dbReference>
<dbReference type="Pfam" id="PF00005">
    <property type="entry name" value="ABC_tran"/>
    <property type="match status" value="1"/>
</dbReference>
<comment type="caution">
    <text evidence="5">The sequence shown here is derived from an EMBL/GenBank/DDBJ whole genome shotgun (WGS) entry which is preliminary data.</text>
</comment>
<keyword evidence="3 5" id="KW-0067">ATP-binding</keyword>
<dbReference type="InterPro" id="IPR008995">
    <property type="entry name" value="Mo/tungstate-bd_C_term_dom"/>
</dbReference>
<dbReference type="Proteomes" id="UP000321562">
    <property type="component" value="Unassembled WGS sequence"/>
</dbReference>
<dbReference type="FunFam" id="3.40.50.300:FF:000133">
    <property type="entry name" value="Spermidine/putrescine import ATP-binding protein PotA"/>
    <property type="match status" value="1"/>
</dbReference>
<dbReference type="PANTHER" id="PTHR42781">
    <property type="entry name" value="SPERMIDINE/PUTRESCINE IMPORT ATP-BINDING PROTEIN POTA"/>
    <property type="match status" value="1"/>
</dbReference>
<protein>
    <submittedName>
        <fullName evidence="5">ABC transporter ATP-binding protein</fullName>
    </submittedName>
</protein>
<dbReference type="RefSeq" id="WP_147096809.1">
    <property type="nucleotide sequence ID" value="NZ_JBHUFH010000002.1"/>
</dbReference>
<proteinExistence type="predicted"/>
<evidence type="ECO:0000313" key="5">
    <source>
        <dbReference type="EMBL" id="TXB71309.1"/>
    </source>
</evidence>
<dbReference type="InterPro" id="IPR017871">
    <property type="entry name" value="ABC_transporter-like_CS"/>
</dbReference>
<dbReference type="Gene3D" id="2.40.50.100">
    <property type="match status" value="1"/>
</dbReference>
<evidence type="ECO:0000256" key="1">
    <source>
        <dbReference type="ARBA" id="ARBA00022448"/>
    </source>
</evidence>
<dbReference type="InterPro" id="IPR013611">
    <property type="entry name" value="Transp-assoc_OB_typ2"/>
</dbReference>
<evidence type="ECO:0000313" key="6">
    <source>
        <dbReference type="Proteomes" id="UP000321562"/>
    </source>
</evidence>
<reference evidence="5 6" key="1">
    <citation type="submission" date="2019-08" db="EMBL/GenBank/DDBJ databases">
        <authorList>
            <person name="Ye J."/>
        </authorList>
    </citation>
    <scope>NUCLEOTIDE SEQUENCE [LARGE SCALE GENOMIC DNA]</scope>
    <source>
        <strain evidence="5 6">TK008</strain>
    </source>
</reference>
<dbReference type="InterPro" id="IPR003439">
    <property type="entry name" value="ABC_transporter-like_ATP-bd"/>
</dbReference>